<organism evidence="2 3">
    <name type="scientific">Candidatus Nitrobium versatile</name>
    <dbReference type="NCBI Taxonomy" id="2884831"/>
    <lineage>
        <taxon>Bacteria</taxon>
        <taxon>Pseudomonadati</taxon>
        <taxon>Nitrospirota</taxon>
        <taxon>Nitrospiria</taxon>
        <taxon>Nitrospirales</taxon>
        <taxon>Nitrospiraceae</taxon>
        <taxon>Candidatus Nitrobium</taxon>
    </lineage>
</organism>
<keyword evidence="1" id="KW-0175">Coiled coil</keyword>
<evidence type="ECO:0000313" key="3">
    <source>
        <dbReference type="Proteomes" id="UP000705867"/>
    </source>
</evidence>
<reference evidence="2" key="1">
    <citation type="journal article" date="2021" name="bioRxiv">
        <title>Unraveling nitrogen, sulfur and carbon metabolic pathways and microbial community transcriptional responses to substrate deprivation and toxicity stresses in a bioreactor mimicking anoxic brackish coastal sediment conditions.</title>
        <authorList>
            <person name="Martins P.D."/>
            <person name="Echeveste M.J."/>
            <person name="Arshad A."/>
            <person name="Kurth J."/>
            <person name="Ouboter H."/>
            <person name="Jetten M.S.M."/>
            <person name="Welte C.U."/>
        </authorList>
    </citation>
    <scope>NUCLEOTIDE SEQUENCE</scope>
    <source>
        <strain evidence="2">MAG_39</strain>
    </source>
</reference>
<protein>
    <submittedName>
        <fullName evidence="2">Uncharacterized protein</fullName>
    </submittedName>
</protein>
<accession>A0A953JDA9</accession>
<sequence length="94" mass="11224">MKEKEKYREDAEARLRELEGEIERVRGKAESGGQGEQREYEIRREALEKGYEDLRMRICALKENADTPWEKIRGEIENIWSELKHSITMAIERK</sequence>
<proteinExistence type="predicted"/>
<comment type="caution">
    <text evidence="2">The sequence shown here is derived from an EMBL/GenBank/DDBJ whole genome shotgun (WGS) entry which is preliminary data.</text>
</comment>
<gene>
    <name evidence="2" type="ORF">K8I29_05525</name>
</gene>
<reference evidence="2" key="2">
    <citation type="submission" date="2021-08" db="EMBL/GenBank/DDBJ databases">
        <authorList>
            <person name="Dalcin Martins P."/>
        </authorList>
    </citation>
    <scope>NUCLEOTIDE SEQUENCE</scope>
    <source>
        <strain evidence="2">MAG_39</strain>
    </source>
</reference>
<dbReference type="Proteomes" id="UP000705867">
    <property type="component" value="Unassembled WGS sequence"/>
</dbReference>
<evidence type="ECO:0000256" key="1">
    <source>
        <dbReference type="SAM" id="Coils"/>
    </source>
</evidence>
<evidence type="ECO:0000313" key="2">
    <source>
        <dbReference type="EMBL" id="MBZ0155661.1"/>
    </source>
</evidence>
<dbReference type="EMBL" id="JAIOIV010000040">
    <property type="protein sequence ID" value="MBZ0155661.1"/>
    <property type="molecule type" value="Genomic_DNA"/>
</dbReference>
<name>A0A953JDA9_9BACT</name>
<feature type="coiled-coil region" evidence="1">
    <location>
        <begin position="1"/>
        <end position="57"/>
    </location>
</feature>
<dbReference type="AlphaFoldDB" id="A0A953JDA9"/>